<organism evidence="2 3">
    <name type="scientific">Seinonella peptonophila</name>
    <dbReference type="NCBI Taxonomy" id="112248"/>
    <lineage>
        <taxon>Bacteria</taxon>
        <taxon>Bacillati</taxon>
        <taxon>Bacillota</taxon>
        <taxon>Bacilli</taxon>
        <taxon>Bacillales</taxon>
        <taxon>Thermoactinomycetaceae</taxon>
        <taxon>Seinonella</taxon>
    </lineage>
</organism>
<name>A0A1M4Y7G1_9BACL</name>
<dbReference type="PROSITE" id="PS00061">
    <property type="entry name" value="ADH_SHORT"/>
    <property type="match status" value="1"/>
</dbReference>
<dbReference type="PANTHER" id="PTHR42879:SF2">
    <property type="entry name" value="3-OXOACYL-[ACYL-CARRIER-PROTEIN] REDUCTASE FABG"/>
    <property type="match status" value="1"/>
</dbReference>
<dbReference type="Pfam" id="PF00106">
    <property type="entry name" value="adh_short"/>
    <property type="match status" value="1"/>
</dbReference>
<dbReference type="InterPro" id="IPR036291">
    <property type="entry name" value="NAD(P)-bd_dom_sf"/>
</dbReference>
<dbReference type="Proteomes" id="UP000184476">
    <property type="component" value="Unassembled WGS sequence"/>
</dbReference>
<dbReference type="InterPro" id="IPR020904">
    <property type="entry name" value="Sc_DH/Rdtase_CS"/>
</dbReference>
<dbReference type="PRINTS" id="PR00081">
    <property type="entry name" value="GDHRDH"/>
</dbReference>
<evidence type="ECO:0000256" key="1">
    <source>
        <dbReference type="ARBA" id="ARBA00006484"/>
    </source>
</evidence>
<keyword evidence="3" id="KW-1185">Reference proteome</keyword>
<comment type="similarity">
    <text evidence="1">Belongs to the short-chain dehydrogenases/reductases (SDR) family.</text>
</comment>
<dbReference type="InterPro" id="IPR002347">
    <property type="entry name" value="SDR_fam"/>
</dbReference>
<evidence type="ECO:0000313" key="2">
    <source>
        <dbReference type="EMBL" id="SHF01523.1"/>
    </source>
</evidence>
<dbReference type="Gene3D" id="3.40.50.720">
    <property type="entry name" value="NAD(P)-binding Rossmann-like Domain"/>
    <property type="match status" value="1"/>
</dbReference>
<dbReference type="EMBL" id="FQVL01000006">
    <property type="protein sequence ID" value="SHF01523.1"/>
    <property type="molecule type" value="Genomic_DNA"/>
</dbReference>
<dbReference type="AlphaFoldDB" id="A0A1M4Y7G1"/>
<dbReference type="GO" id="GO:0032787">
    <property type="term" value="P:monocarboxylic acid metabolic process"/>
    <property type="evidence" value="ECO:0007669"/>
    <property type="project" value="UniProtKB-ARBA"/>
</dbReference>
<dbReference type="SUPFAM" id="SSF51735">
    <property type="entry name" value="NAD(P)-binding Rossmann-fold domains"/>
    <property type="match status" value="1"/>
</dbReference>
<dbReference type="CDD" id="cd05233">
    <property type="entry name" value="SDR_c"/>
    <property type="match status" value="1"/>
</dbReference>
<evidence type="ECO:0000313" key="3">
    <source>
        <dbReference type="Proteomes" id="UP000184476"/>
    </source>
</evidence>
<reference evidence="2 3" key="1">
    <citation type="submission" date="2016-11" db="EMBL/GenBank/DDBJ databases">
        <authorList>
            <person name="Jaros S."/>
            <person name="Januszkiewicz K."/>
            <person name="Wedrychowicz H."/>
        </authorList>
    </citation>
    <scope>NUCLEOTIDE SEQUENCE [LARGE SCALE GENOMIC DNA]</scope>
    <source>
        <strain evidence="2 3">DSM 44666</strain>
    </source>
</reference>
<accession>A0A1M4Y7G1</accession>
<dbReference type="InterPro" id="IPR050259">
    <property type="entry name" value="SDR"/>
</dbReference>
<dbReference type="OrthoDB" id="9803333at2"/>
<proteinExistence type="inferred from homology"/>
<gene>
    <name evidence="2" type="ORF">SAMN05444392_10682</name>
</gene>
<dbReference type="STRING" id="112248.SAMN05444392_10682"/>
<dbReference type="PANTHER" id="PTHR42879">
    <property type="entry name" value="3-OXOACYL-(ACYL-CARRIER-PROTEIN) REDUCTASE"/>
    <property type="match status" value="1"/>
</dbReference>
<protein>
    <submittedName>
        <fullName evidence="2">3-oxoacyl-[acyl-carrier protein] reductase</fullName>
    </submittedName>
</protein>
<dbReference type="RefSeq" id="WP_073154917.1">
    <property type="nucleotide sequence ID" value="NZ_FQVL01000006.1"/>
</dbReference>
<sequence>MRALVTGAGGAIGMGIVHLLLKRGYDVIAQDVRTSQLEETFATEITTVPGDLMKEEDRKRIAQTIGSDSLDCVIAAHGIDGSGSLKEVDADFLNRVLSINAVTIPLLFELTLPALKKSKGVFVVLASQAGLVAEPNNVAYCAAKFAVVGWVKSMAQSMAREGVVIRAACPGCTKTPLLYAAQERFAAAEGVHVEEFLKKRLSKIPVGKFAEIEQTASSVVFLTERGAKPTIFAATGGEVLY</sequence>